<reference evidence="6 7" key="1">
    <citation type="journal article" date="2017" name="Nat. Ecol. Evol.">
        <title>Scallop genome provides insights into evolution of bilaterian karyotype and development.</title>
        <authorList>
            <person name="Wang S."/>
            <person name="Zhang J."/>
            <person name="Jiao W."/>
            <person name="Li J."/>
            <person name="Xun X."/>
            <person name="Sun Y."/>
            <person name="Guo X."/>
            <person name="Huan P."/>
            <person name="Dong B."/>
            <person name="Zhang L."/>
            <person name="Hu X."/>
            <person name="Sun X."/>
            <person name="Wang J."/>
            <person name="Zhao C."/>
            <person name="Wang Y."/>
            <person name="Wang D."/>
            <person name="Huang X."/>
            <person name="Wang R."/>
            <person name="Lv J."/>
            <person name="Li Y."/>
            <person name="Zhang Z."/>
            <person name="Liu B."/>
            <person name="Lu W."/>
            <person name="Hui Y."/>
            <person name="Liang J."/>
            <person name="Zhou Z."/>
            <person name="Hou R."/>
            <person name="Li X."/>
            <person name="Liu Y."/>
            <person name="Li H."/>
            <person name="Ning X."/>
            <person name="Lin Y."/>
            <person name="Zhao L."/>
            <person name="Xing Q."/>
            <person name="Dou J."/>
            <person name="Li Y."/>
            <person name="Mao J."/>
            <person name="Guo H."/>
            <person name="Dou H."/>
            <person name="Li T."/>
            <person name="Mu C."/>
            <person name="Jiang W."/>
            <person name="Fu Q."/>
            <person name="Fu X."/>
            <person name="Miao Y."/>
            <person name="Liu J."/>
            <person name="Yu Q."/>
            <person name="Li R."/>
            <person name="Liao H."/>
            <person name="Li X."/>
            <person name="Kong Y."/>
            <person name="Jiang Z."/>
            <person name="Chourrout D."/>
            <person name="Li R."/>
            <person name="Bao Z."/>
        </authorList>
    </citation>
    <scope>NUCLEOTIDE SEQUENCE [LARGE SCALE GENOMIC DNA]</scope>
    <source>
        <strain evidence="6 7">PY_sf001</strain>
    </source>
</reference>
<gene>
    <name evidence="6" type="ORF">KP79_PYT16051</name>
</gene>
<comment type="subcellular location">
    <subcellularLocation>
        <location evidence="1">Secreted</location>
    </subcellularLocation>
</comment>
<dbReference type="InterPro" id="IPR010345">
    <property type="entry name" value="IL-17_fam"/>
</dbReference>
<evidence type="ECO:0000256" key="4">
    <source>
        <dbReference type="ARBA" id="ARBA00022729"/>
    </source>
</evidence>
<dbReference type="InterPro" id="IPR029034">
    <property type="entry name" value="Cystine-knot_cytokine"/>
</dbReference>
<evidence type="ECO:0000313" key="7">
    <source>
        <dbReference type="Proteomes" id="UP000242188"/>
    </source>
</evidence>
<name>A0A210R6Y0_MIZYE</name>
<dbReference type="Proteomes" id="UP000242188">
    <property type="component" value="Unassembled WGS sequence"/>
</dbReference>
<evidence type="ECO:0000256" key="2">
    <source>
        <dbReference type="ARBA" id="ARBA00007236"/>
    </source>
</evidence>
<feature type="signal peptide" evidence="5">
    <location>
        <begin position="1"/>
        <end position="18"/>
    </location>
</feature>
<protein>
    <submittedName>
        <fullName evidence="6">Interleukin-17D</fullName>
    </submittedName>
</protein>
<dbReference type="GO" id="GO:0005576">
    <property type="term" value="C:extracellular region"/>
    <property type="evidence" value="ECO:0007669"/>
    <property type="project" value="UniProtKB-SubCell"/>
</dbReference>
<comment type="caution">
    <text evidence="6">The sequence shown here is derived from an EMBL/GenBank/DDBJ whole genome shotgun (WGS) entry which is preliminary data.</text>
</comment>
<evidence type="ECO:0000256" key="3">
    <source>
        <dbReference type="ARBA" id="ARBA00022525"/>
    </source>
</evidence>
<dbReference type="SUPFAM" id="SSF57501">
    <property type="entry name" value="Cystine-knot cytokines"/>
    <property type="match status" value="1"/>
</dbReference>
<evidence type="ECO:0000256" key="5">
    <source>
        <dbReference type="SAM" id="SignalP"/>
    </source>
</evidence>
<accession>A0A210R6Y0</accession>
<comment type="similarity">
    <text evidence="2">Belongs to the IL-17 family.</text>
</comment>
<feature type="chain" id="PRO_5012284317" evidence="5">
    <location>
        <begin position="19"/>
        <end position="190"/>
    </location>
</feature>
<organism evidence="6 7">
    <name type="scientific">Mizuhopecten yessoensis</name>
    <name type="common">Japanese scallop</name>
    <name type="synonym">Patinopecten yessoensis</name>
    <dbReference type="NCBI Taxonomy" id="6573"/>
    <lineage>
        <taxon>Eukaryota</taxon>
        <taxon>Metazoa</taxon>
        <taxon>Spiralia</taxon>
        <taxon>Lophotrochozoa</taxon>
        <taxon>Mollusca</taxon>
        <taxon>Bivalvia</taxon>
        <taxon>Autobranchia</taxon>
        <taxon>Pteriomorphia</taxon>
        <taxon>Pectinida</taxon>
        <taxon>Pectinoidea</taxon>
        <taxon>Pectinidae</taxon>
        <taxon>Mizuhopecten</taxon>
    </lineage>
</organism>
<keyword evidence="3" id="KW-0964">Secreted</keyword>
<evidence type="ECO:0000313" key="6">
    <source>
        <dbReference type="EMBL" id="OWF56800.1"/>
    </source>
</evidence>
<sequence length="190" mass="22275">MMKLMVTFLLLKSMRSYGQTCQTTVNTTMFEEQLSHLMEQRSDIEVRNISYLYSMDDAMCNRSPSAAPTFLSERSVCPWEIDWDIKEHRYPPVLAFAKCRCSRCFGSFECRPVYYRIPALERECVGETMQYIKAYVAVPVGCVCVEPRVRRMKKSFLNMLKSKFDLIKRNDRFLQDVNPKDARILSTLDK</sequence>
<dbReference type="EMBL" id="NEDP02000042">
    <property type="protein sequence ID" value="OWF56800.1"/>
    <property type="molecule type" value="Genomic_DNA"/>
</dbReference>
<dbReference type="Gene3D" id="2.10.90.10">
    <property type="entry name" value="Cystine-knot cytokines"/>
    <property type="match status" value="1"/>
</dbReference>
<dbReference type="Pfam" id="PF06083">
    <property type="entry name" value="IL17"/>
    <property type="match status" value="1"/>
</dbReference>
<keyword evidence="7" id="KW-1185">Reference proteome</keyword>
<proteinExistence type="inferred from homology"/>
<evidence type="ECO:0000256" key="1">
    <source>
        <dbReference type="ARBA" id="ARBA00004613"/>
    </source>
</evidence>
<dbReference type="GO" id="GO:0005125">
    <property type="term" value="F:cytokine activity"/>
    <property type="evidence" value="ECO:0007669"/>
    <property type="project" value="InterPro"/>
</dbReference>
<dbReference type="AlphaFoldDB" id="A0A210R6Y0"/>
<keyword evidence="4 5" id="KW-0732">Signal</keyword>